<organism evidence="9 10">
    <name type="scientific">Rickenella mellea</name>
    <dbReference type="NCBI Taxonomy" id="50990"/>
    <lineage>
        <taxon>Eukaryota</taxon>
        <taxon>Fungi</taxon>
        <taxon>Dikarya</taxon>
        <taxon>Basidiomycota</taxon>
        <taxon>Agaricomycotina</taxon>
        <taxon>Agaricomycetes</taxon>
        <taxon>Hymenochaetales</taxon>
        <taxon>Rickenellaceae</taxon>
        <taxon>Rickenella</taxon>
    </lineage>
</organism>
<comment type="similarity">
    <text evidence="3">Belongs to the DHNA family.</text>
</comment>
<comment type="catalytic activity">
    <reaction evidence="1">
        <text>7,8-dihydroneopterin = 6-hydroxymethyl-7,8-dihydropterin + glycolaldehyde</text>
        <dbReference type="Rhea" id="RHEA:10540"/>
        <dbReference type="ChEBI" id="CHEBI:17001"/>
        <dbReference type="ChEBI" id="CHEBI:17071"/>
        <dbReference type="ChEBI" id="CHEBI:44841"/>
        <dbReference type="EC" id="4.1.2.25"/>
    </reaction>
</comment>
<proteinExistence type="inferred from homology"/>
<evidence type="ECO:0000256" key="6">
    <source>
        <dbReference type="ARBA" id="ARBA00023239"/>
    </source>
</evidence>
<sequence>MSTLTEESDAVFFRELRVNATVGPDRWGKTRPQPVHISVQVHLPLERACRSDDVVDSVHYGDLCKDISALSLAKSFSDLHELAEEAGLHALRDSRVEGVRVVAEALNQFLMADSLGVEVSLTRSVNGHSVKSNAFIKNLGVHVIIGVNLPERISQQRVVIGIKFHEPAWKKPNWHNIHADLVRTIEKTSFLTLEAFTSHVAHAACGIPDVTKVTVHSEKPSALAFAQCSGVKITRTRSFYGLKKVENGT</sequence>
<dbReference type="Gene3D" id="3.30.1130.10">
    <property type="match status" value="2"/>
</dbReference>
<evidence type="ECO:0000256" key="2">
    <source>
        <dbReference type="ARBA" id="ARBA00005013"/>
    </source>
</evidence>
<evidence type="ECO:0000256" key="5">
    <source>
        <dbReference type="ARBA" id="ARBA00022909"/>
    </source>
</evidence>
<dbReference type="NCBIfam" id="TIGR00526">
    <property type="entry name" value="folB_dom"/>
    <property type="match status" value="1"/>
</dbReference>
<evidence type="ECO:0000256" key="4">
    <source>
        <dbReference type="ARBA" id="ARBA00013043"/>
    </source>
</evidence>
<dbReference type="GO" id="GO:0005737">
    <property type="term" value="C:cytoplasm"/>
    <property type="evidence" value="ECO:0007669"/>
    <property type="project" value="TreeGrafter"/>
</dbReference>
<dbReference type="InterPro" id="IPR006156">
    <property type="entry name" value="Dihydroneopterin_aldolase"/>
</dbReference>
<reference evidence="9 10" key="1">
    <citation type="submission" date="2018-06" db="EMBL/GenBank/DDBJ databases">
        <title>A transcriptomic atlas of mushroom development highlights an independent origin of complex multicellularity.</title>
        <authorList>
            <consortium name="DOE Joint Genome Institute"/>
            <person name="Krizsan K."/>
            <person name="Almasi E."/>
            <person name="Merenyi Z."/>
            <person name="Sahu N."/>
            <person name="Viragh M."/>
            <person name="Koszo T."/>
            <person name="Mondo S."/>
            <person name="Kiss B."/>
            <person name="Balint B."/>
            <person name="Kues U."/>
            <person name="Barry K."/>
            <person name="Hegedus J.C."/>
            <person name="Henrissat B."/>
            <person name="Johnson J."/>
            <person name="Lipzen A."/>
            <person name="Ohm R."/>
            <person name="Nagy I."/>
            <person name="Pangilinan J."/>
            <person name="Yan J."/>
            <person name="Xiong Y."/>
            <person name="Grigoriev I.V."/>
            <person name="Hibbett D.S."/>
            <person name="Nagy L.G."/>
        </authorList>
    </citation>
    <scope>NUCLEOTIDE SEQUENCE [LARGE SCALE GENOMIC DNA]</scope>
    <source>
        <strain evidence="9 10">SZMC22713</strain>
    </source>
</reference>
<dbReference type="PANTHER" id="PTHR42844:SF1">
    <property type="entry name" value="DIHYDRONEOPTERIN ALDOLASE 1-RELATED"/>
    <property type="match status" value="1"/>
</dbReference>
<name>A0A4Y7Q2P1_9AGAM</name>
<feature type="domain" description="Dihydroneopterin aldolase/epimerase" evidence="8">
    <location>
        <begin position="134"/>
        <end position="235"/>
    </location>
</feature>
<dbReference type="InterPro" id="IPR006157">
    <property type="entry name" value="FolB_dom"/>
</dbReference>
<dbReference type="InterPro" id="IPR043133">
    <property type="entry name" value="GTP-CH-I_C/QueF"/>
</dbReference>
<accession>A0A4Y7Q2P1</accession>
<dbReference type="GO" id="GO:0046656">
    <property type="term" value="P:folic acid biosynthetic process"/>
    <property type="evidence" value="ECO:0007669"/>
    <property type="project" value="UniProtKB-KW"/>
</dbReference>
<dbReference type="EC" id="4.1.2.25" evidence="4"/>
<dbReference type="OrthoDB" id="5425486at2759"/>
<protein>
    <recommendedName>
        <fullName evidence="4">dihydroneopterin aldolase</fullName>
        <ecNumber evidence="4">4.1.2.25</ecNumber>
    </recommendedName>
    <alternativeName>
        <fullName evidence="7">7,8-dihydroneopterin aldolase</fullName>
    </alternativeName>
</protein>
<dbReference type="SUPFAM" id="SSF55620">
    <property type="entry name" value="Tetrahydrobiopterin biosynthesis enzymes-like"/>
    <property type="match status" value="2"/>
</dbReference>
<dbReference type="Pfam" id="PF02152">
    <property type="entry name" value="FolB"/>
    <property type="match status" value="2"/>
</dbReference>
<dbReference type="Proteomes" id="UP000294933">
    <property type="component" value="Unassembled WGS sequence"/>
</dbReference>
<dbReference type="AlphaFoldDB" id="A0A4Y7Q2P1"/>
<keyword evidence="5" id="KW-0289">Folate biosynthesis</keyword>
<gene>
    <name evidence="9" type="ORF">BD410DRAFT_790195</name>
</gene>
<dbReference type="PANTHER" id="PTHR42844">
    <property type="entry name" value="DIHYDRONEOPTERIN ALDOLASE 1-RELATED"/>
    <property type="match status" value="1"/>
</dbReference>
<keyword evidence="6" id="KW-0456">Lyase</keyword>
<evidence type="ECO:0000313" key="10">
    <source>
        <dbReference type="Proteomes" id="UP000294933"/>
    </source>
</evidence>
<dbReference type="EMBL" id="ML170183">
    <property type="protein sequence ID" value="TDL21139.1"/>
    <property type="molecule type" value="Genomic_DNA"/>
</dbReference>
<evidence type="ECO:0000259" key="8">
    <source>
        <dbReference type="SMART" id="SM00905"/>
    </source>
</evidence>
<keyword evidence="10" id="KW-1185">Reference proteome</keyword>
<evidence type="ECO:0000256" key="7">
    <source>
        <dbReference type="ARBA" id="ARBA00032903"/>
    </source>
</evidence>
<evidence type="ECO:0000313" key="9">
    <source>
        <dbReference type="EMBL" id="TDL21139.1"/>
    </source>
</evidence>
<dbReference type="VEuPathDB" id="FungiDB:BD410DRAFT_790195"/>
<evidence type="ECO:0000256" key="1">
    <source>
        <dbReference type="ARBA" id="ARBA00001353"/>
    </source>
</evidence>
<feature type="domain" description="Dihydroneopterin aldolase/epimerase" evidence="8">
    <location>
        <begin position="11"/>
        <end position="121"/>
    </location>
</feature>
<dbReference type="SMART" id="SM00905">
    <property type="entry name" value="FolB"/>
    <property type="match status" value="2"/>
</dbReference>
<evidence type="ECO:0000256" key="3">
    <source>
        <dbReference type="ARBA" id="ARBA00005708"/>
    </source>
</evidence>
<dbReference type="GO" id="GO:0004150">
    <property type="term" value="F:dihydroneopterin aldolase activity"/>
    <property type="evidence" value="ECO:0007669"/>
    <property type="project" value="UniProtKB-EC"/>
</dbReference>
<dbReference type="STRING" id="50990.A0A4Y7Q2P1"/>
<comment type="pathway">
    <text evidence="2">Cofactor biosynthesis; tetrahydrofolate biosynthesis; 2-amino-4-hydroxy-6-hydroxymethyl-7,8-dihydropteridine diphosphate from 7,8-dihydroneopterin triphosphate: step 3/4.</text>
</comment>